<gene>
    <name evidence="2" type="primary">P0019A05.36</name>
</gene>
<sequence length="230" mass="24391">MEDGWRGVKSIAHKGQGEWMSSDAIIAMDELGNRMWQRLGGGFGRACTASSGNSCGGGHLGFVFVAIDAAVAIRCCRTPPSSRHRQIREVVVVPLPAVVGAVANRRLRGYRCQTPLSSVPSPAVVDAVASREDAAVSLLPSCSPPGVHVSSARAAAAAAVADGERRRTEKLTRRRASIGRARQASSPAWVRHHRRGSYGDRGGCPDKTAMVTVHLLAGHHRGNTKSCRAE</sequence>
<name>Q69SV4_ORYSJ</name>
<dbReference type="Proteomes" id="UP000000763">
    <property type="component" value="Chromosome 6"/>
</dbReference>
<protein>
    <submittedName>
        <fullName evidence="2">Uncharacterized protein</fullName>
    </submittedName>
</protein>
<proteinExistence type="predicted"/>
<dbReference type="AlphaFoldDB" id="Q69SV4"/>
<accession>Q69SV4</accession>
<evidence type="ECO:0000313" key="3">
    <source>
        <dbReference type="Proteomes" id="UP000000763"/>
    </source>
</evidence>
<evidence type="ECO:0000256" key="1">
    <source>
        <dbReference type="SAM" id="MobiDB-lite"/>
    </source>
</evidence>
<reference evidence="3" key="1">
    <citation type="journal article" date="2005" name="Nature">
        <title>The map-based sequence of the rice genome.</title>
        <authorList>
            <consortium name="International rice genome sequencing project (IRGSP)"/>
            <person name="Matsumoto T."/>
            <person name="Wu J."/>
            <person name="Kanamori H."/>
            <person name="Katayose Y."/>
            <person name="Fujisawa M."/>
            <person name="Namiki N."/>
            <person name="Mizuno H."/>
            <person name="Yamamoto K."/>
            <person name="Antonio B.A."/>
            <person name="Baba T."/>
            <person name="Sakata K."/>
            <person name="Nagamura Y."/>
            <person name="Aoki H."/>
            <person name="Arikawa K."/>
            <person name="Arita K."/>
            <person name="Bito T."/>
            <person name="Chiden Y."/>
            <person name="Fujitsuka N."/>
            <person name="Fukunaka R."/>
            <person name="Hamada M."/>
            <person name="Harada C."/>
            <person name="Hayashi A."/>
            <person name="Hijishita S."/>
            <person name="Honda M."/>
            <person name="Hosokawa S."/>
            <person name="Ichikawa Y."/>
            <person name="Idonuma A."/>
            <person name="Iijima M."/>
            <person name="Ikeda M."/>
            <person name="Ikeno M."/>
            <person name="Ito K."/>
            <person name="Ito S."/>
            <person name="Ito T."/>
            <person name="Ito Y."/>
            <person name="Ito Y."/>
            <person name="Iwabuchi A."/>
            <person name="Kamiya K."/>
            <person name="Karasawa W."/>
            <person name="Kurita K."/>
            <person name="Katagiri S."/>
            <person name="Kikuta A."/>
            <person name="Kobayashi H."/>
            <person name="Kobayashi N."/>
            <person name="Machita K."/>
            <person name="Maehara T."/>
            <person name="Masukawa M."/>
            <person name="Mizubayashi T."/>
            <person name="Mukai Y."/>
            <person name="Nagasaki H."/>
            <person name="Nagata Y."/>
            <person name="Naito S."/>
            <person name="Nakashima M."/>
            <person name="Nakama Y."/>
            <person name="Nakamichi Y."/>
            <person name="Nakamura M."/>
            <person name="Meguro A."/>
            <person name="Negishi M."/>
            <person name="Ohta I."/>
            <person name="Ohta T."/>
            <person name="Okamoto M."/>
            <person name="Ono N."/>
            <person name="Saji S."/>
            <person name="Sakaguchi M."/>
            <person name="Sakai K."/>
            <person name="Shibata M."/>
            <person name="Shimokawa T."/>
            <person name="Song J."/>
            <person name="Takazaki Y."/>
            <person name="Terasawa K."/>
            <person name="Tsugane M."/>
            <person name="Tsuji K."/>
            <person name="Ueda S."/>
            <person name="Waki K."/>
            <person name="Yamagata H."/>
            <person name="Yamamoto M."/>
            <person name="Yamamoto S."/>
            <person name="Yamane H."/>
            <person name="Yoshiki S."/>
            <person name="Yoshihara R."/>
            <person name="Yukawa K."/>
            <person name="Zhong H."/>
            <person name="Yano M."/>
            <person name="Yuan Q."/>
            <person name="Ouyang S."/>
            <person name="Liu J."/>
            <person name="Jones K.M."/>
            <person name="Gansberger K."/>
            <person name="Moffat K."/>
            <person name="Hill J."/>
            <person name="Bera J."/>
            <person name="Fadrosh D."/>
            <person name="Jin S."/>
            <person name="Johri S."/>
            <person name="Kim M."/>
            <person name="Overton L."/>
            <person name="Reardon M."/>
            <person name="Tsitrin T."/>
            <person name="Vuong H."/>
            <person name="Weaver B."/>
            <person name="Ciecko A."/>
            <person name="Tallon L."/>
            <person name="Jackson J."/>
            <person name="Pai G."/>
            <person name="Aken S.V."/>
            <person name="Utterback T."/>
            <person name="Reidmuller S."/>
            <person name="Feldblyum T."/>
            <person name="Hsiao J."/>
            <person name="Zismann V."/>
            <person name="Iobst S."/>
            <person name="de Vazeille A.R."/>
            <person name="Buell C.R."/>
            <person name="Ying K."/>
            <person name="Li Y."/>
            <person name="Lu T."/>
            <person name="Huang Y."/>
            <person name="Zhao Q."/>
            <person name="Feng Q."/>
            <person name="Zhang L."/>
            <person name="Zhu J."/>
            <person name="Weng Q."/>
            <person name="Mu J."/>
            <person name="Lu Y."/>
            <person name="Fan D."/>
            <person name="Liu Y."/>
            <person name="Guan J."/>
            <person name="Zhang Y."/>
            <person name="Yu S."/>
            <person name="Liu X."/>
            <person name="Zhang Y."/>
            <person name="Hong G."/>
            <person name="Han B."/>
            <person name="Choisne N."/>
            <person name="Demange N."/>
            <person name="Orjeda G."/>
            <person name="Samain S."/>
            <person name="Cattolico L."/>
            <person name="Pelletier E."/>
            <person name="Couloux A."/>
            <person name="Segurens B."/>
            <person name="Wincker P."/>
            <person name="D'Hont A."/>
            <person name="Scarpelli C."/>
            <person name="Weissenbach J."/>
            <person name="Salanoubat M."/>
            <person name="Quetier F."/>
            <person name="Yu Y."/>
            <person name="Kim H.R."/>
            <person name="Rambo T."/>
            <person name="Currie J."/>
            <person name="Collura K."/>
            <person name="Luo M."/>
            <person name="Yang T."/>
            <person name="Ammiraju J.S.S."/>
            <person name="Engler F."/>
            <person name="Soderlund C."/>
            <person name="Wing R.A."/>
            <person name="Palmer L.E."/>
            <person name="de la Bastide M."/>
            <person name="Spiegel L."/>
            <person name="Nascimento L."/>
            <person name="Zutavern T."/>
            <person name="O'Shaughnessy A."/>
            <person name="Dike S."/>
            <person name="Dedhia N."/>
            <person name="Preston R."/>
            <person name="Balija V."/>
            <person name="McCombie W.R."/>
            <person name="Chow T."/>
            <person name="Chen H."/>
            <person name="Chung M."/>
            <person name="Chen C."/>
            <person name="Shaw J."/>
            <person name="Wu H."/>
            <person name="Hsiao K."/>
            <person name="Chao Y."/>
            <person name="Chu M."/>
            <person name="Cheng C."/>
            <person name="Hour A."/>
            <person name="Lee P."/>
            <person name="Lin S."/>
            <person name="Lin Y."/>
            <person name="Liou J."/>
            <person name="Liu S."/>
            <person name="Hsing Y."/>
            <person name="Raghuvanshi S."/>
            <person name="Mohanty A."/>
            <person name="Bharti A.K."/>
            <person name="Gaur A."/>
            <person name="Gupta V."/>
            <person name="Kumar D."/>
            <person name="Ravi V."/>
            <person name="Vij S."/>
            <person name="Kapur A."/>
            <person name="Khurana P."/>
            <person name="Khurana P."/>
            <person name="Khurana J.P."/>
            <person name="Tyagi A.K."/>
            <person name="Gaikwad K."/>
            <person name="Singh A."/>
            <person name="Dalal V."/>
            <person name="Srivastava S."/>
            <person name="Dixit A."/>
            <person name="Pal A.K."/>
            <person name="Ghazi I.A."/>
            <person name="Yadav M."/>
            <person name="Pandit A."/>
            <person name="Bhargava A."/>
            <person name="Sureshbabu K."/>
            <person name="Batra K."/>
            <person name="Sharma T.R."/>
            <person name="Mohapatra T."/>
            <person name="Singh N.K."/>
            <person name="Messing J."/>
            <person name="Nelson A.B."/>
            <person name="Fuks G."/>
            <person name="Kavchok S."/>
            <person name="Keizer G."/>
            <person name="Linton E."/>
            <person name="Llaca V."/>
            <person name="Song R."/>
            <person name="Tanyolac B."/>
            <person name="Young S."/>
            <person name="Ho-Il K."/>
            <person name="Hahn J.H."/>
            <person name="Sangsakoo G."/>
            <person name="Vanavichit A."/>
            <person name="de Mattos Luiz.A.T."/>
            <person name="Zimmer P.D."/>
            <person name="Malone G."/>
            <person name="Dellagostin O."/>
            <person name="de Oliveira A.C."/>
            <person name="Bevan M."/>
            <person name="Bancroft I."/>
            <person name="Minx P."/>
            <person name="Cordum H."/>
            <person name="Wilson R."/>
            <person name="Cheng Z."/>
            <person name="Jin W."/>
            <person name="Jiang J."/>
            <person name="Leong S.A."/>
            <person name="Iwama H."/>
            <person name="Gojobori T."/>
            <person name="Itoh T."/>
            <person name="Niimura Y."/>
            <person name="Fujii Y."/>
            <person name="Habara T."/>
            <person name="Sakai H."/>
            <person name="Sato Y."/>
            <person name="Wilson G."/>
            <person name="Kumar K."/>
            <person name="McCouch S."/>
            <person name="Juretic N."/>
            <person name="Hoen D."/>
            <person name="Wright S."/>
            <person name="Bruskiewich R."/>
            <person name="Bureau T."/>
            <person name="Miyao A."/>
            <person name="Hirochika H."/>
            <person name="Nishikawa T."/>
            <person name="Kadowaki K."/>
            <person name="Sugiura M."/>
            <person name="Burr B."/>
            <person name="Sasaki T."/>
        </authorList>
    </citation>
    <scope>NUCLEOTIDE SEQUENCE [LARGE SCALE GENOMIC DNA]</scope>
    <source>
        <strain evidence="3">cv. Nipponbare</strain>
    </source>
</reference>
<organism evidence="2 3">
    <name type="scientific">Oryza sativa subsp. japonica</name>
    <name type="common">Rice</name>
    <dbReference type="NCBI Taxonomy" id="39947"/>
    <lineage>
        <taxon>Eukaryota</taxon>
        <taxon>Viridiplantae</taxon>
        <taxon>Streptophyta</taxon>
        <taxon>Embryophyta</taxon>
        <taxon>Tracheophyta</taxon>
        <taxon>Spermatophyta</taxon>
        <taxon>Magnoliopsida</taxon>
        <taxon>Liliopsida</taxon>
        <taxon>Poales</taxon>
        <taxon>Poaceae</taxon>
        <taxon>BOP clade</taxon>
        <taxon>Oryzoideae</taxon>
        <taxon>Oryzeae</taxon>
        <taxon>Oryzinae</taxon>
        <taxon>Oryza</taxon>
        <taxon>Oryza sativa</taxon>
    </lineage>
</organism>
<dbReference type="EMBL" id="AP004811">
    <property type="protein sequence ID" value="BAD33292.1"/>
    <property type="molecule type" value="Genomic_DNA"/>
</dbReference>
<feature type="region of interest" description="Disordered" evidence="1">
    <location>
        <begin position="165"/>
        <end position="194"/>
    </location>
</feature>
<evidence type="ECO:0000313" key="2">
    <source>
        <dbReference type="EMBL" id="BAD33292.1"/>
    </source>
</evidence>
<reference evidence="3" key="2">
    <citation type="journal article" date="2008" name="Nucleic Acids Res.">
        <title>The rice annotation project database (RAP-DB): 2008 update.</title>
        <authorList>
            <consortium name="The rice annotation project (RAP)"/>
        </authorList>
    </citation>
    <scope>GENOME REANNOTATION</scope>
    <source>
        <strain evidence="3">cv. Nipponbare</strain>
    </source>
</reference>